<dbReference type="EC" id="2.7.1.148" evidence="2"/>
<organism evidence="2">
    <name type="scientific">uncultured Microvirga sp</name>
    <dbReference type="NCBI Taxonomy" id="412392"/>
    <lineage>
        <taxon>Bacteria</taxon>
        <taxon>Pseudomonadati</taxon>
        <taxon>Pseudomonadota</taxon>
        <taxon>Alphaproteobacteria</taxon>
        <taxon>Hyphomicrobiales</taxon>
        <taxon>Methylobacteriaceae</taxon>
        <taxon>Microvirga</taxon>
        <taxon>environmental samples</taxon>
    </lineage>
</organism>
<keyword evidence="2" id="KW-0418">Kinase</keyword>
<dbReference type="AlphaFoldDB" id="A0A6J4MLM3"/>
<feature type="non-terminal residue" evidence="2">
    <location>
        <position position="162"/>
    </location>
</feature>
<feature type="compositionally biased region" description="Basic residues" evidence="1">
    <location>
        <begin position="1"/>
        <end position="16"/>
    </location>
</feature>
<evidence type="ECO:0000256" key="1">
    <source>
        <dbReference type="SAM" id="MobiDB-lite"/>
    </source>
</evidence>
<proteinExistence type="predicted"/>
<reference evidence="2" key="1">
    <citation type="submission" date="2020-02" db="EMBL/GenBank/DDBJ databases">
        <authorList>
            <person name="Meier V. D."/>
        </authorList>
    </citation>
    <scope>NUCLEOTIDE SEQUENCE</scope>
    <source>
        <strain evidence="2">AVDCRST_MAG90</strain>
    </source>
</reference>
<accession>A0A6J4MLM3</accession>
<protein>
    <submittedName>
        <fullName evidence="2">4-diphosphocytidyl-2-C-methyl-D-erythritol kinase</fullName>
        <ecNumber evidence="2">2.7.1.148</ecNumber>
    </submittedName>
</protein>
<sequence>RGGASHRRRCSGLRRSPRPDDVGCGRDRRPRAEAAPPFRGADQSRRPGPDPGGVQGAGAFARPNRRVGGSPGHRPGSRRGAASGAPCRRAQRPGGAGLPARAGDRGGVGRLAAGARPASRPHVGVRRDRFRPVRGWRRRGQSRESDRRSAATLVGEGDKPRL</sequence>
<name>A0A6J4MLM3_9HYPH</name>
<dbReference type="GO" id="GO:0050515">
    <property type="term" value="F:4-(cytidine 5'-diphospho)-2-C-methyl-D-erythritol kinase activity"/>
    <property type="evidence" value="ECO:0007669"/>
    <property type="project" value="UniProtKB-EC"/>
</dbReference>
<feature type="compositionally biased region" description="Low complexity" evidence="1">
    <location>
        <begin position="66"/>
        <end position="88"/>
    </location>
</feature>
<feature type="compositionally biased region" description="Basic and acidic residues" evidence="1">
    <location>
        <begin position="17"/>
        <end position="32"/>
    </location>
</feature>
<gene>
    <name evidence="2" type="ORF">AVDCRST_MAG90-3034</name>
</gene>
<feature type="region of interest" description="Disordered" evidence="1">
    <location>
        <begin position="1"/>
        <end position="162"/>
    </location>
</feature>
<evidence type="ECO:0000313" key="2">
    <source>
        <dbReference type="EMBL" id="CAA9361253.1"/>
    </source>
</evidence>
<dbReference type="EMBL" id="CADCUC010000633">
    <property type="protein sequence ID" value="CAA9361253.1"/>
    <property type="molecule type" value="Genomic_DNA"/>
</dbReference>
<keyword evidence="2" id="KW-0808">Transferase</keyword>
<feature type="non-terminal residue" evidence="2">
    <location>
        <position position="1"/>
    </location>
</feature>